<dbReference type="InterPro" id="IPR000917">
    <property type="entry name" value="Sulfatase_N"/>
</dbReference>
<evidence type="ECO:0000256" key="2">
    <source>
        <dbReference type="SAM" id="MobiDB-lite"/>
    </source>
</evidence>
<evidence type="ECO:0000313" key="5">
    <source>
        <dbReference type="Proteomes" id="UP000011632"/>
    </source>
</evidence>
<dbReference type="Proteomes" id="UP000011632">
    <property type="component" value="Unassembled WGS sequence"/>
</dbReference>
<evidence type="ECO:0000259" key="3">
    <source>
        <dbReference type="Pfam" id="PF00884"/>
    </source>
</evidence>
<dbReference type="STRING" id="1227496.C489_18761"/>
<reference evidence="4 5" key="1">
    <citation type="journal article" date="2014" name="PLoS Genet.">
        <title>Phylogenetically driven sequencing of extremely halophilic archaea reveals strategies for static and dynamic osmo-response.</title>
        <authorList>
            <person name="Becker E.A."/>
            <person name="Seitzer P.M."/>
            <person name="Tritt A."/>
            <person name="Larsen D."/>
            <person name="Krusor M."/>
            <person name="Yao A.I."/>
            <person name="Wu D."/>
            <person name="Madern D."/>
            <person name="Eisen J.A."/>
            <person name="Darling A.E."/>
            <person name="Facciotti M.T."/>
        </authorList>
    </citation>
    <scope>NUCLEOTIDE SEQUENCE [LARGE SCALE GENOMIC DNA]</scope>
    <source>
        <strain evidence="4 5">JCM 10478</strain>
    </source>
</reference>
<dbReference type="AlphaFoldDB" id="L9XPN0"/>
<organism evidence="4 5">
    <name type="scientific">Natrinema versiforme JCM 10478</name>
    <dbReference type="NCBI Taxonomy" id="1227496"/>
    <lineage>
        <taxon>Archaea</taxon>
        <taxon>Methanobacteriati</taxon>
        <taxon>Methanobacteriota</taxon>
        <taxon>Stenosarchaea group</taxon>
        <taxon>Halobacteria</taxon>
        <taxon>Halobacteriales</taxon>
        <taxon>Natrialbaceae</taxon>
        <taxon>Natrinema</taxon>
    </lineage>
</organism>
<evidence type="ECO:0000256" key="1">
    <source>
        <dbReference type="ARBA" id="ARBA00008779"/>
    </source>
</evidence>
<dbReference type="PANTHER" id="PTHR42693">
    <property type="entry name" value="ARYLSULFATASE FAMILY MEMBER"/>
    <property type="match status" value="1"/>
</dbReference>
<dbReference type="GO" id="GO:0004065">
    <property type="term" value="F:arylsulfatase activity"/>
    <property type="evidence" value="ECO:0007669"/>
    <property type="project" value="TreeGrafter"/>
</dbReference>
<dbReference type="Gene3D" id="3.40.720.10">
    <property type="entry name" value="Alkaline Phosphatase, subunit A"/>
    <property type="match status" value="1"/>
</dbReference>
<sequence>MTERNFDSGFESFRNLRAGPTDHSKSSDGGFDFADLMYDFRERMRNYSSVLNPYTLPYVSYRYLQHLRDWPTIPGEKLTEAFVEDLKNQSEPFFAWTHFMDLHAPLNPRLIREGGLCASDRIVKHLLWDAARAGRVHEPRYDTMYDSALRYVDRCIGSVVEHLKAQDQWDDTVLIVTGDHGEVLFDRDGVYGHPRHHLYDDLLHVPLLVRIPGEDARRVSTPFSLAWLHELIAEVLDLPDGDFPTFSGRESIFDPMDDESTPVISDSIDERGHTVSVRNSQTKLISHAPIDEVDDSSPLAAPDVAFDYVQDPGERVSLDGNDYPDLQDQAKGLHTDPAELSSIDGKFSEDVEQRLKDLGYRT</sequence>
<evidence type="ECO:0000313" key="4">
    <source>
        <dbReference type="EMBL" id="ELY63482.1"/>
    </source>
</evidence>
<comment type="similarity">
    <text evidence="1">Belongs to the sulfatase family.</text>
</comment>
<protein>
    <recommendedName>
        <fullName evidence="3">Sulfatase N-terminal domain-containing protein</fullName>
    </recommendedName>
</protein>
<dbReference type="SUPFAM" id="SSF53649">
    <property type="entry name" value="Alkaline phosphatase-like"/>
    <property type="match status" value="1"/>
</dbReference>
<dbReference type="InterPro" id="IPR017850">
    <property type="entry name" value="Alkaline_phosphatase_core_sf"/>
</dbReference>
<keyword evidence="5" id="KW-1185">Reference proteome</keyword>
<dbReference type="PATRIC" id="fig|1227496.3.peg.3770"/>
<proteinExistence type="inferred from homology"/>
<dbReference type="EMBL" id="AOID01000060">
    <property type="protein sequence ID" value="ELY63482.1"/>
    <property type="molecule type" value="Genomic_DNA"/>
</dbReference>
<feature type="region of interest" description="Disordered" evidence="2">
    <location>
        <begin position="319"/>
        <end position="346"/>
    </location>
</feature>
<comment type="caution">
    <text evidence="4">The sequence shown here is derived from an EMBL/GenBank/DDBJ whole genome shotgun (WGS) entry which is preliminary data.</text>
</comment>
<accession>L9XPN0</accession>
<dbReference type="Pfam" id="PF00884">
    <property type="entry name" value="Sulfatase"/>
    <property type="match status" value="1"/>
</dbReference>
<gene>
    <name evidence="4" type="ORF">C489_18761</name>
</gene>
<dbReference type="PANTHER" id="PTHR42693:SF33">
    <property type="entry name" value="ARYLSULFATASE"/>
    <property type="match status" value="1"/>
</dbReference>
<name>L9XPN0_9EURY</name>
<dbReference type="InterPro" id="IPR050738">
    <property type="entry name" value="Sulfatase"/>
</dbReference>
<feature type="domain" description="Sulfatase N-terminal" evidence="3">
    <location>
        <begin position="58"/>
        <end position="238"/>
    </location>
</feature>